<dbReference type="EMBL" id="JASVEJ010000001">
    <property type="protein sequence ID" value="MDL5055884.1"/>
    <property type="molecule type" value="Genomic_DNA"/>
</dbReference>
<gene>
    <name evidence="1" type="ORF">QQ055_00075</name>
</gene>
<evidence type="ECO:0000313" key="1">
    <source>
        <dbReference type="EMBL" id="MDL5055884.1"/>
    </source>
</evidence>
<name>A0ABT7LUY5_9CYAN</name>
<dbReference type="Proteomes" id="UP001230986">
    <property type="component" value="Unassembled WGS sequence"/>
</dbReference>
<organism evidence="1 2">
    <name type="scientific">Geitlerinema calcuttense NRMC-F 0142</name>
    <dbReference type="NCBI Taxonomy" id="2922238"/>
    <lineage>
        <taxon>Bacteria</taxon>
        <taxon>Bacillati</taxon>
        <taxon>Cyanobacteriota</taxon>
        <taxon>Cyanophyceae</taxon>
        <taxon>Geitlerinematales</taxon>
        <taxon>Geitlerinemataceae</taxon>
        <taxon>Geitlerinema</taxon>
    </lineage>
</organism>
<sequence length="273" mass="27941">MAGLRTFGINPSGGAGGGMAIGGAITGADEGSVLFAGAGGILAQDKANFFWDDTANRLGIGLNTSLDAKLHILAGGATEKGLLIKLASAQSANAFEVQPNGSTTPLIFISSGGALRANSITDTAAGNLTISNGSGNSVFIQGGGDGGASVNFTRRFNIFTPALSINSPAQITANQNNYTFSGFGSLLRLSSDASRNITGLANTWGAVTNNAGDVLTIINIGSNDIVLKHQDAASTDTNRFLNSTGADITLTANQAADLFYDGTTQRWRVYKRN</sequence>
<reference evidence="1 2" key="1">
    <citation type="submission" date="2023-06" db="EMBL/GenBank/DDBJ databases">
        <title>Whole genome sequence of Oscillatoria calcuttensis NRMC-F 0142.</title>
        <authorList>
            <person name="Shakena Fathima T."/>
            <person name="Muralitharan G."/>
            <person name="Thajuddin N."/>
        </authorList>
    </citation>
    <scope>NUCLEOTIDE SEQUENCE [LARGE SCALE GENOMIC DNA]</scope>
    <source>
        <strain evidence="1 2">NRMC-F 0142</strain>
    </source>
</reference>
<evidence type="ECO:0000313" key="2">
    <source>
        <dbReference type="Proteomes" id="UP001230986"/>
    </source>
</evidence>
<comment type="caution">
    <text evidence="1">The sequence shown here is derived from an EMBL/GenBank/DDBJ whole genome shotgun (WGS) entry which is preliminary data.</text>
</comment>
<dbReference type="RefSeq" id="WP_286003993.1">
    <property type="nucleotide sequence ID" value="NZ_JASVEJ010000001.1"/>
</dbReference>
<keyword evidence="2" id="KW-1185">Reference proteome</keyword>
<accession>A0ABT7LUY5</accession>
<proteinExistence type="predicted"/>
<protein>
    <submittedName>
        <fullName evidence="1">Uncharacterized protein</fullName>
    </submittedName>
</protein>